<keyword evidence="2" id="KW-0349">Heme</keyword>
<feature type="domain" description="Ferritin-like diiron" evidence="5">
    <location>
        <begin position="2"/>
        <end position="143"/>
    </location>
</feature>
<dbReference type="Proteomes" id="UP000197025">
    <property type="component" value="Unassembled WGS sequence"/>
</dbReference>
<reference evidence="7" key="1">
    <citation type="submission" date="2017-06" db="EMBL/GenBank/DDBJ databases">
        <authorList>
            <person name="Varghese N."/>
            <person name="Submissions S."/>
        </authorList>
    </citation>
    <scope>NUCLEOTIDE SEQUENCE [LARGE SCALE GENOMIC DNA]</scope>
    <source>
        <strain evidence="7">JAD2</strain>
    </source>
</reference>
<dbReference type="Gene3D" id="1.20.1260.10">
    <property type="match status" value="1"/>
</dbReference>
<dbReference type="GO" id="GO:0020037">
    <property type="term" value="F:heme binding"/>
    <property type="evidence" value="ECO:0007669"/>
    <property type="project" value="TreeGrafter"/>
</dbReference>
<evidence type="ECO:0000313" key="6">
    <source>
        <dbReference type="EMBL" id="SNB64109.1"/>
    </source>
</evidence>
<protein>
    <submittedName>
        <fullName evidence="6">Bacterioferritin</fullName>
    </submittedName>
</protein>
<organism evidence="6 7">
    <name type="scientific">Thermoflexus hugenholtzii JAD2</name>
    <dbReference type="NCBI Taxonomy" id="877466"/>
    <lineage>
        <taxon>Bacteria</taxon>
        <taxon>Bacillati</taxon>
        <taxon>Chloroflexota</taxon>
        <taxon>Thermoflexia</taxon>
        <taxon>Thermoflexales</taxon>
        <taxon>Thermoflexaceae</taxon>
        <taxon>Thermoflexus</taxon>
    </lineage>
</organism>
<dbReference type="InterPro" id="IPR002024">
    <property type="entry name" value="Bacterioferritin"/>
</dbReference>
<dbReference type="InterPro" id="IPR009040">
    <property type="entry name" value="Ferritin-like_diiron"/>
</dbReference>
<dbReference type="RefSeq" id="WP_088571029.1">
    <property type="nucleotide sequence ID" value="NZ_FYEK01000027.1"/>
</dbReference>
<evidence type="ECO:0000256" key="4">
    <source>
        <dbReference type="ARBA" id="ARBA00023004"/>
    </source>
</evidence>
<dbReference type="PANTHER" id="PTHR30295">
    <property type="entry name" value="BACTERIOFERRITIN"/>
    <property type="match status" value="1"/>
</dbReference>
<evidence type="ECO:0000256" key="3">
    <source>
        <dbReference type="ARBA" id="ARBA00022723"/>
    </source>
</evidence>
<dbReference type="PANTHER" id="PTHR30295:SF0">
    <property type="entry name" value="BACTERIOFERRITIN"/>
    <property type="match status" value="1"/>
</dbReference>
<dbReference type="InParanoid" id="A0A212QWL4"/>
<dbReference type="GO" id="GO:0006879">
    <property type="term" value="P:intracellular iron ion homeostasis"/>
    <property type="evidence" value="ECO:0007669"/>
    <property type="project" value="UniProtKB-KW"/>
</dbReference>
<name>A0A212QWL4_9CHLR</name>
<dbReference type="OrthoDB" id="9792238at2"/>
<dbReference type="PROSITE" id="PS50905">
    <property type="entry name" value="FERRITIN_LIKE"/>
    <property type="match status" value="1"/>
</dbReference>
<keyword evidence="4" id="KW-0408">Iron</keyword>
<dbReference type="SUPFAM" id="SSF47240">
    <property type="entry name" value="Ferritin-like"/>
    <property type="match status" value="1"/>
</dbReference>
<keyword evidence="3" id="KW-0479">Metal-binding</keyword>
<dbReference type="GO" id="GO:0008199">
    <property type="term" value="F:ferric iron binding"/>
    <property type="evidence" value="ECO:0007669"/>
    <property type="project" value="InterPro"/>
</dbReference>
<dbReference type="InterPro" id="IPR012347">
    <property type="entry name" value="Ferritin-like"/>
</dbReference>
<evidence type="ECO:0000256" key="2">
    <source>
        <dbReference type="ARBA" id="ARBA00022617"/>
    </source>
</evidence>
<dbReference type="PRINTS" id="PR00601">
    <property type="entry name" value="BACFERRITIN"/>
</dbReference>
<dbReference type="GO" id="GO:0004322">
    <property type="term" value="F:ferroxidase activity"/>
    <property type="evidence" value="ECO:0007669"/>
    <property type="project" value="TreeGrafter"/>
</dbReference>
<proteinExistence type="predicted"/>
<keyword evidence="1" id="KW-0409">Iron storage</keyword>
<dbReference type="InterPro" id="IPR008331">
    <property type="entry name" value="Ferritin_DPS_dom"/>
</dbReference>
<dbReference type="AlphaFoldDB" id="A0A212QWL4"/>
<dbReference type="InterPro" id="IPR009078">
    <property type="entry name" value="Ferritin-like_SF"/>
</dbReference>
<dbReference type="EMBL" id="FYEK01000027">
    <property type="protein sequence ID" value="SNB64109.1"/>
    <property type="molecule type" value="Genomic_DNA"/>
</dbReference>
<dbReference type="GO" id="GO:0006826">
    <property type="term" value="P:iron ion transport"/>
    <property type="evidence" value="ECO:0007669"/>
    <property type="project" value="InterPro"/>
</dbReference>
<evidence type="ECO:0000313" key="7">
    <source>
        <dbReference type="Proteomes" id="UP000197025"/>
    </source>
</evidence>
<accession>A0A212QWL4</accession>
<evidence type="ECO:0000256" key="1">
    <source>
        <dbReference type="ARBA" id="ARBA00022434"/>
    </source>
</evidence>
<gene>
    <name evidence="6" type="ORF">SAMN02746019_00007780</name>
</gene>
<evidence type="ECO:0000259" key="5">
    <source>
        <dbReference type="PROSITE" id="PS50905"/>
    </source>
</evidence>
<keyword evidence="7" id="KW-1185">Reference proteome</keyword>
<dbReference type="Pfam" id="PF00210">
    <property type="entry name" value="Ferritin"/>
    <property type="match status" value="1"/>
</dbReference>
<dbReference type="GO" id="GO:0005829">
    <property type="term" value="C:cytosol"/>
    <property type="evidence" value="ECO:0007669"/>
    <property type="project" value="TreeGrafter"/>
</dbReference>
<sequence length="143" mass="15990">MDEKLAQLIEGLNRDLNAELNTIIRYIRHASVLKGLAGHEVRELLQKEVMDEVKHAMYLADKIVALGGIPRVQPQAPTEVSDWRGVLEDSLKFELEAIAGYRERAAQAEAVGDIGLKATLEMFAEDETRHKEEIERLLGGPAF</sequence>